<dbReference type="PROSITE" id="PS51273">
    <property type="entry name" value="GATASE_TYPE_1"/>
    <property type="match status" value="1"/>
</dbReference>
<dbReference type="RefSeq" id="WP_145371908.1">
    <property type="nucleotide sequence ID" value="NZ_CP036275.1"/>
</dbReference>
<dbReference type="Proteomes" id="UP000320496">
    <property type="component" value="Chromosome"/>
</dbReference>
<keyword evidence="2 8" id="KW-0436">Ligase</keyword>
<keyword evidence="6" id="KW-0067">ATP-binding</keyword>
<evidence type="ECO:0000313" key="8">
    <source>
        <dbReference type="EMBL" id="QDU40635.1"/>
    </source>
</evidence>
<keyword evidence="5" id="KW-0378">Hydrolase</keyword>
<dbReference type="GO" id="GO:0004642">
    <property type="term" value="F:phosphoribosylformylglycinamidine synthase activity"/>
    <property type="evidence" value="ECO:0007669"/>
    <property type="project" value="UniProtKB-EC"/>
</dbReference>
<dbReference type="InterPro" id="IPR010075">
    <property type="entry name" value="PRibForGlyAmidine_synth_PurQ"/>
</dbReference>
<evidence type="ECO:0000256" key="6">
    <source>
        <dbReference type="ARBA" id="ARBA00022840"/>
    </source>
</evidence>
<keyword evidence="3" id="KW-0547">Nucleotide-binding</keyword>
<evidence type="ECO:0000256" key="2">
    <source>
        <dbReference type="ARBA" id="ARBA00022598"/>
    </source>
</evidence>
<dbReference type="GO" id="GO:0016787">
    <property type="term" value="F:hydrolase activity"/>
    <property type="evidence" value="ECO:0007669"/>
    <property type="project" value="UniProtKB-KW"/>
</dbReference>
<dbReference type="PIRSF" id="PIRSF001586">
    <property type="entry name" value="FGAM_synth_I"/>
    <property type="match status" value="1"/>
</dbReference>
<accession>A0A517ZDU0</accession>
<dbReference type="Gene3D" id="3.40.50.880">
    <property type="match status" value="1"/>
</dbReference>
<protein>
    <submittedName>
        <fullName evidence="8">Phosphoribosylformylglycinamidine synthase</fullName>
        <ecNumber evidence="8">6.3.5.3</ecNumber>
    </submittedName>
</protein>
<evidence type="ECO:0000313" key="9">
    <source>
        <dbReference type="Proteomes" id="UP000320496"/>
    </source>
</evidence>
<dbReference type="GO" id="GO:0006189">
    <property type="term" value="P:'de novo' IMP biosynthetic process"/>
    <property type="evidence" value="ECO:0007669"/>
    <property type="project" value="InterPro"/>
</dbReference>
<dbReference type="GO" id="GO:0005524">
    <property type="term" value="F:ATP binding"/>
    <property type="evidence" value="ECO:0007669"/>
    <property type="project" value="UniProtKB-KW"/>
</dbReference>
<evidence type="ECO:0000256" key="3">
    <source>
        <dbReference type="ARBA" id="ARBA00022741"/>
    </source>
</evidence>
<dbReference type="SMART" id="SM01211">
    <property type="entry name" value="GATase_5"/>
    <property type="match status" value="1"/>
</dbReference>
<evidence type="ECO:0000256" key="4">
    <source>
        <dbReference type="ARBA" id="ARBA00022755"/>
    </source>
</evidence>
<dbReference type="Pfam" id="PF13507">
    <property type="entry name" value="GATase_5"/>
    <property type="match status" value="1"/>
</dbReference>
<dbReference type="GO" id="GO:0005737">
    <property type="term" value="C:cytoplasm"/>
    <property type="evidence" value="ECO:0007669"/>
    <property type="project" value="TreeGrafter"/>
</dbReference>
<dbReference type="EMBL" id="CP036275">
    <property type="protein sequence ID" value="QDU40635.1"/>
    <property type="molecule type" value="Genomic_DNA"/>
</dbReference>
<reference evidence="8 9" key="1">
    <citation type="submission" date="2019-02" db="EMBL/GenBank/DDBJ databases">
        <title>Deep-cultivation of Planctomycetes and their phenomic and genomic characterization uncovers novel biology.</title>
        <authorList>
            <person name="Wiegand S."/>
            <person name="Jogler M."/>
            <person name="Boedeker C."/>
            <person name="Pinto D."/>
            <person name="Vollmers J."/>
            <person name="Rivas-Marin E."/>
            <person name="Kohn T."/>
            <person name="Peeters S.H."/>
            <person name="Heuer A."/>
            <person name="Rast P."/>
            <person name="Oberbeckmann S."/>
            <person name="Bunk B."/>
            <person name="Jeske O."/>
            <person name="Meyerdierks A."/>
            <person name="Storesund J.E."/>
            <person name="Kallscheuer N."/>
            <person name="Luecker S."/>
            <person name="Lage O.M."/>
            <person name="Pohl T."/>
            <person name="Merkel B.J."/>
            <person name="Hornburger P."/>
            <person name="Mueller R.-W."/>
            <person name="Bruemmer F."/>
            <person name="Labrenz M."/>
            <person name="Spormann A.M."/>
            <person name="Op den Camp H."/>
            <person name="Overmann J."/>
            <person name="Amann R."/>
            <person name="Jetten M.S.M."/>
            <person name="Mascher T."/>
            <person name="Medema M.H."/>
            <person name="Devos D.P."/>
            <person name="Kaster A.-K."/>
            <person name="Ovreas L."/>
            <person name="Rohde M."/>
            <person name="Galperin M.Y."/>
            <person name="Jogler C."/>
        </authorList>
    </citation>
    <scope>NUCLEOTIDE SEQUENCE [LARGE SCALE GENOMIC DNA]</scope>
    <source>
        <strain evidence="8 9">Mal4</strain>
    </source>
</reference>
<keyword evidence="7" id="KW-0315">Glutamine amidotransferase</keyword>
<keyword evidence="9" id="KW-1185">Reference proteome</keyword>
<gene>
    <name evidence="8" type="primary">purQ</name>
    <name evidence="8" type="ORF">Mal4_49930</name>
</gene>
<keyword evidence="1" id="KW-0963">Cytoplasm</keyword>
<dbReference type="AlphaFoldDB" id="A0A517ZDU0"/>
<keyword evidence="4" id="KW-0658">Purine biosynthesis</keyword>
<evidence type="ECO:0000256" key="1">
    <source>
        <dbReference type="ARBA" id="ARBA00022490"/>
    </source>
</evidence>
<dbReference type="NCBIfam" id="TIGR01737">
    <property type="entry name" value="FGAM_synth_I"/>
    <property type="match status" value="1"/>
</dbReference>
<sequence>MAAPRVCVLRAPGTNCDIETAHAFELCGGQAERLHLFRVLENPDCLADYQILCIPGGFSYGDDVGAGVVFGSQLRGHLGQAIADFLQKDTLVLGICNGFQVLLKSGILPGGAAQWPPSGDAPKATLTWNENGKYTALWVTLRVGSEKNVFLRGIDRIEMPIAHAEGRFVTASDEVLAELKQNGQIAACYDRLLTDASASSDEGDALLPYPLNPNGSAANIAGIGDPSGRVLGLMPHPERFLFATQHPQWTRRGLRGDGDGRKLFQNAIDYFA</sequence>
<proteinExistence type="predicted"/>
<dbReference type="InterPro" id="IPR029062">
    <property type="entry name" value="Class_I_gatase-like"/>
</dbReference>
<dbReference type="OrthoDB" id="9804441at2"/>
<dbReference type="CDD" id="cd01740">
    <property type="entry name" value="GATase1_FGAR_AT"/>
    <property type="match status" value="1"/>
</dbReference>
<evidence type="ECO:0000256" key="5">
    <source>
        <dbReference type="ARBA" id="ARBA00022801"/>
    </source>
</evidence>
<organism evidence="8 9">
    <name type="scientific">Maioricimonas rarisocia</name>
    <dbReference type="NCBI Taxonomy" id="2528026"/>
    <lineage>
        <taxon>Bacteria</taxon>
        <taxon>Pseudomonadati</taxon>
        <taxon>Planctomycetota</taxon>
        <taxon>Planctomycetia</taxon>
        <taxon>Planctomycetales</taxon>
        <taxon>Planctomycetaceae</taxon>
        <taxon>Maioricimonas</taxon>
    </lineage>
</organism>
<evidence type="ECO:0000256" key="7">
    <source>
        <dbReference type="ARBA" id="ARBA00022962"/>
    </source>
</evidence>
<dbReference type="SUPFAM" id="SSF52317">
    <property type="entry name" value="Class I glutamine amidotransferase-like"/>
    <property type="match status" value="1"/>
</dbReference>
<dbReference type="EC" id="6.3.5.3" evidence="8"/>
<name>A0A517ZDU0_9PLAN</name>
<dbReference type="PANTHER" id="PTHR10099">
    <property type="entry name" value="PHOSPHORIBOSYLFORMYLGLYCINAMIDINE SYNTHASE"/>
    <property type="match status" value="1"/>
</dbReference>
<dbReference type="PANTHER" id="PTHR10099:SF1">
    <property type="entry name" value="PHOSPHORIBOSYLFORMYLGLYCINAMIDINE SYNTHASE"/>
    <property type="match status" value="1"/>
</dbReference>
<dbReference type="KEGG" id="mri:Mal4_49930"/>